<sequence length="618" mass="68051">MVAGLPRSRPLFIWYDYFSCPQQEGTGHGGNDPSNQELAIHSIPAYIEMCCCVVILCPPIIHRESQELLNKSSWSTRGWCRLERLAVHLSTVHTAFLVEVQCAEHQNHTVPFEFLREPVGLGKFTIPSDRERVAVVVHSMVLQKLHFYLRRGDLHNFRVLLNLQHVHLRGFSTGYIDDVVPGFDSTQEDPSDFFLEKFLHQHGLHSPVERDEAGWTPLCYAALGGNPLLIVALLEQRANVNDRIGQASQEQVFMSAGASALIMCVCLNHIDAIQVLLEHRANPNQGDATGTTAVHFACSGANVEALGLLCAAGGSTLLRNKLNFTPVTLMGGVGTNDAGLQVRLIEELCAGGLSQKDTTAALHCSILFGGASGAVVAALLEAGADVDGPVCLPKSAMLQMMMAYMSLRHSWRKTAFSQYAYQHQGATPLMCSIMCGAYEAAAALIAAGARLQIRNHRGSSAMDLAKDTQVPDFLANAFRGSPVECELMALRHFKTISEQKRDYIHKLLRRDLWDSSVMQGHEVVINQDSFPILDDDELVVTITVRGAFFNEAALKELTQKDATAERICKEYLQTFDLPKLHKICSNGSGVKVSFNGKTFELKPQKHFVFGPAEATWKK</sequence>
<reference evidence="2" key="1">
    <citation type="submission" date="2021-02" db="EMBL/GenBank/DDBJ databases">
        <authorList>
            <person name="Dougan E. K."/>
            <person name="Rhodes N."/>
            <person name="Thang M."/>
            <person name="Chan C."/>
        </authorList>
    </citation>
    <scope>NUCLEOTIDE SEQUENCE</scope>
</reference>
<dbReference type="EMBL" id="CAJNDS010002718">
    <property type="protein sequence ID" value="CAE7572491.1"/>
    <property type="molecule type" value="Genomic_DNA"/>
</dbReference>
<keyword evidence="1" id="KW-0040">ANK repeat</keyword>
<evidence type="ECO:0000256" key="1">
    <source>
        <dbReference type="PROSITE-ProRule" id="PRU00023"/>
    </source>
</evidence>
<comment type="caution">
    <text evidence="2">The sequence shown here is derived from an EMBL/GenBank/DDBJ whole genome shotgun (WGS) entry which is preliminary data.</text>
</comment>
<dbReference type="PANTHER" id="PTHR24118">
    <property type="entry name" value="POTE ANKYRIN DOMAIN"/>
    <property type="match status" value="1"/>
</dbReference>
<dbReference type="PROSITE" id="PS50088">
    <property type="entry name" value="ANK_REPEAT"/>
    <property type="match status" value="1"/>
</dbReference>
<organism evidence="2 3">
    <name type="scientific">Symbiodinium natans</name>
    <dbReference type="NCBI Taxonomy" id="878477"/>
    <lineage>
        <taxon>Eukaryota</taxon>
        <taxon>Sar</taxon>
        <taxon>Alveolata</taxon>
        <taxon>Dinophyceae</taxon>
        <taxon>Suessiales</taxon>
        <taxon>Symbiodiniaceae</taxon>
        <taxon>Symbiodinium</taxon>
    </lineage>
</organism>
<dbReference type="PANTHER" id="PTHR24118:SF99">
    <property type="entry name" value="POTE ANKYRIN DOMAIN FAMILY MEMBER 3C-RELATED"/>
    <property type="match status" value="1"/>
</dbReference>
<protein>
    <submittedName>
        <fullName evidence="2">ANKRD17 protein</fullName>
    </submittedName>
</protein>
<evidence type="ECO:0000313" key="2">
    <source>
        <dbReference type="EMBL" id="CAE7572491.1"/>
    </source>
</evidence>
<dbReference type="Proteomes" id="UP000604046">
    <property type="component" value="Unassembled WGS sequence"/>
</dbReference>
<accession>A0A812UIT8</accession>
<dbReference type="OrthoDB" id="194358at2759"/>
<dbReference type="InterPro" id="IPR002110">
    <property type="entry name" value="Ankyrin_rpt"/>
</dbReference>
<dbReference type="Pfam" id="PF00023">
    <property type="entry name" value="Ank"/>
    <property type="match status" value="1"/>
</dbReference>
<proteinExistence type="predicted"/>
<dbReference type="Pfam" id="PF12796">
    <property type="entry name" value="Ank_2"/>
    <property type="match status" value="1"/>
</dbReference>
<dbReference type="AlphaFoldDB" id="A0A812UIT8"/>
<evidence type="ECO:0000313" key="3">
    <source>
        <dbReference type="Proteomes" id="UP000604046"/>
    </source>
</evidence>
<feature type="repeat" description="ANK" evidence="1">
    <location>
        <begin position="424"/>
        <end position="456"/>
    </location>
</feature>
<keyword evidence="3" id="KW-1185">Reference proteome</keyword>
<dbReference type="SMART" id="SM00248">
    <property type="entry name" value="ANK"/>
    <property type="match status" value="5"/>
</dbReference>
<dbReference type="SUPFAM" id="SSF48403">
    <property type="entry name" value="Ankyrin repeat"/>
    <property type="match status" value="1"/>
</dbReference>
<gene>
    <name evidence="2" type="primary">ANKRD17</name>
    <name evidence="2" type="ORF">SNAT2548_LOCUS32624</name>
</gene>
<name>A0A812UIT8_9DINO</name>
<dbReference type="Gene3D" id="1.25.40.20">
    <property type="entry name" value="Ankyrin repeat-containing domain"/>
    <property type="match status" value="2"/>
</dbReference>
<dbReference type="InterPro" id="IPR036770">
    <property type="entry name" value="Ankyrin_rpt-contain_sf"/>
</dbReference>